<dbReference type="STRING" id="1965070.A0A443QS78"/>
<accession>A0A443QS78</accession>
<dbReference type="InterPro" id="IPR042044">
    <property type="entry name" value="EXOC6PINT-1/Sec15/Tip20_C_dom2"/>
</dbReference>
<dbReference type="Proteomes" id="UP000285301">
    <property type="component" value="Unassembled WGS sequence"/>
</dbReference>
<sequence length="160" mass="18292">MHNYSSIKWFCFSNEDEDVDIALCDMLHFISSAFELLRRNLANSLFEEISVTITREINKMFLEDVIAKNTFNNEGAKRVANDVNKSFLSMLRIFIDNPESHCVELLEACKLLSLEKGTSILLQEALKFDNDKAVEETLNELSIKVLPVEMAACVLRNKII</sequence>
<dbReference type="GO" id="GO:0006888">
    <property type="term" value="P:endoplasmic reticulum to Golgi vesicle-mediated transport"/>
    <property type="evidence" value="ECO:0007669"/>
    <property type="project" value="InterPro"/>
</dbReference>
<dbReference type="PANTHER" id="PTHR13520">
    <property type="entry name" value="RAD50-INTERACTING PROTEIN 1 RINT-1"/>
    <property type="match status" value="1"/>
</dbReference>
<reference evidence="1 2" key="1">
    <citation type="journal article" date="2018" name="Gigascience">
        <title>Genomes of trombidid mites reveal novel predicted allergens and laterally-transferred genes associated with secondary metabolism.</title>
        <authorList>
            <person name="Dong X."/>
            <person name="Chaisiri K."/>
            <person name="Xia D."/>
            <person name="Armstrong S.D."/>
            <person name="Fang Y."/>
            <person name="Donnelly M.J."/>
            <person name="Kadowaki T."/>
            <person name="McGarry J.W."/>
            <person name="Darby A.C."/>
            <person name="Makepeace B.L."/>
        </authorList>
    </citation>
    <scope>NUCLEOTIDE SEQUENCE [LARGE SCALE GENOMIC DNA]</scope>
    <source>
        <strain evidence="1">UoL-WK</strain>
    </source>
</reference>
<dbReference type="GO" id="GO:0060628">
    <property type="term" value="P:regulation of ER to Golgi vesicle-mediated transport"/>
    <property type="evidence" value="ECO:0007669"/>
    <property type="project" value="TreeGrafter"/>
</dbReference>
<evidence type="ECO:0000313" key="2">
    <source>
        <dbReference type="Proteomes" id="UP000285301"/>
    </source>
</evidence>
<name>A0A443QS78_9ACAR</name>
<keyword evidence="2" id="KW-1185">Reference proteome</keyword>
<evidence type="ECO:0000313" key="1">
    <source>
        <dbReference type="EMBL" id="RWS05874.1"/>
    </source>
</evidence>
<dbReference type="OrthoDB" id="2189254at2759"/>
<protein>
    <submittedName>
        <fullName evidence="1">RAD50-interacting protein 1-like isoform X4</fullName>
    </submittedName>
</protein>
<dbReference type="PROSITE" id="PS51386">
    <property type="entry name" value="RINT1_TIP20"/>
    <property type="match status" value="1"/>
</dbReference>
<organism evidence="1 2">
    <name type="scientific">Dinothrombium tinctorium</name>
    <dbReference type="NCBI Taxonomy" id="1965070"/>
    <lineage>
        <taxon>Eukaryota</taxon>
        <taxon>Metazoa</taxon>
        <taxon>Ecdysozoa</taxon>
        <taxon>Arthropoda</taxon>
        <taxon>Chelicerata</taxon>
        <taxon>Arachnida</taxon>
        <taxon>Acari</taxon>
        <taxon>Acariformes</taxon>
        <taxon>Trombidiformes</taxon>
        <taxon>Prostigmata</taxon>
        <taxon>Anystina</taxon>
        <taxon>Parasitengona</taxon>
        <taxon>Trombidioidea</taxon>
        <taxon>Trombidiidae</taxon>
        <taxon>Dinothrombium</taxon>
    </lineage>
</organism>
<proteinExistence type="predicted"/>
<dbReference type="GO" id="GO:0006890">
    <property type="term" value="P:retrograde vesicle-mediated transport, Golgi to endoplasmic reticulum"/>
    <property type="evidence" value="ECO:0007669"/>
    <property type="project" value="InterPro"/>
</dbReference>
<dbReference type="Gene3D" id="1.20.58.670">
    <property type="entry name" value="Dsl1p vesicle tethering complex, Tip20p subunit, domain D"/>
    <property type="match status" value="1"/>
</dbReference>
<dbReference type="Pfam" id="PF04437">
    <property type="entry name" value="RINT1_TIP1"/>
    <property type="match status" value="1"/>
</dbReference>
<dbReference type="EMBL" id="NCKU01004480">
    <property type="protein sequence ID" value="RWS05874.1"/>
    <property type="molecule type" value="Genomic_DNA"/>
</dbReference>
<dbReference type="InterPro" id="IPR007528">
    <property type="entry name" value="RINT1_Tip20"/>
</dbReference>
<dbReference type="GO" id="GO:0070939">
    <property type="term" value="C:Dsl1/NZR complex"/>
    <property type="evidence" value="ECO:0007669"/>
    <property type="project" value="InterPro"/>
</dbReference>
<comment type="caution">
    <text evidence="1">The sequence shown here is derived from an EMBL/GenBank/DDBJ whole genome shotgun (WGS) entry which is preliminary data.</text>
</comment>
<dbReference type="PANTHER" id="PTHR13520:SF0">
    <property type="entry name" value="RAD50-INTERACTING PROTEIN 1"/>
    <property type="match status" value="1"/>
</dbReference>
<dbReference type="AlphaFoldDB" id="A0A443QS78"/>
<gene>
    <name evidence="1" type="ORF">B4U79_14642</name>
</gene>